<accession>A0A140L4Q8</accession>
<gene>
    <name evidence="1" type="ORF">AN619_16750</name>
</gene>
<sequence>MKKLYIFLMIFLAIVFYSTFKNIGYKTKEGAVRNSANDISANKMQIRESYDAESKMEGIEEQIFRLFADIHEKPDNKTLILSIIKDINWSTYESLYSNASFDLLNWLGSISYENERDMISILQAVDGLDGAMAEEYASIVGQIFLKDKNRFIKCLSKIPETKMKTVNKFVAYYCSYKDINQIRIEIQNMQNEDFFNDYEREVIIYDLMEQLENF</sequence>
<protein>
    <recommendedName>
        <fullName evidence="3">DUF4375 domain-containing protein</fullName>
    </recommendedName>
</protein>
<keyword evidence="2" id="KW-1185">Reference proteome</keyword>
<reference evidence="1 2" key="1">
    <citation type="submission" date="2015-12" db="EMBL/GenBank/DDBJ databases">
        <title>Draft genome sequence of the thermoanaerobe Thermotalea metallivorans, an isolate from the runoff channel of the Great Artesian Basin, Australia.</title>
        <authorList>
            <person name="Patel B.K."/>
        </authorList>
    </citation>
    <scope>NUCLEOTIDE SEQUENCE [LARGE SCALE GENOMIC DNA]</scope>
    <source>
        <strain evidence="1 2">B2-1</strain>
    </source>
</reference>
<evidence type="ECO:0000313" key="2">
    <source>
        <dbReference type="Proteomes" id="UP000070456"/>
    </source>
</evidence>
<dbReference type="OrthoDB" id="2678875at2"/>
<dbReference type="AlphaFoldDB" id="A0A140L4Q8"/>
<evidence type="ECO:0000313" key="1">
    <source>
        <dbReference type="EMBL" id="KXG75533.1"/>
    </source>
</evidence>
<dbReference type="RefSeq" id="WP_068556271.1">
    <property type="nucleotide sequence ID" value="NZ_LOEE01000033.1"/>
</dbReference>
<comment type="caution">
    <text evidence="1">The sequence shown here is derived from an EMBL/GenBank/DDBJ whole genome shotgun (WGS) entry which is preliminary data.</text>
</comment>
<dbReference type="EMBL" id="LOEE01000033">
    <property type="protein sequence ID" value="KXG75533.1"/>
    <property type="molecule type" value="Genomic_DNA"/>
</dbReference>
<dbReference type="Proteomes" id="UP000070456">
    <property type="component" value="Unassembled WGS sequence"/>
</dbReference>
<evidence type="ECO:0008006" key="3">
    <source>
        <dbReference type="Google" id="ProtNLM"/>
    </source>
</evidence>
<name>A0A140L4Q8_9FIRM</name>
<proteinExistence type="predicted"/>
<organism evidence="1 2">
    <name type="scientific">Thermotalea metallivorans</name>
    <dbReference type="NCBI Taxonomy" id="520762"/>
    <lineage>
        <taxon>Bacteria</taxon>
        <taxon>Bacillati</taxon>
        <taxon>Bacillota</taxon>
        <taxon>Clostridia</taxon>
        <taxon>Peptostreptococcales</taxon>
        <taxon>Thermotaleaceae</taxon>
        <taxon>Thermotalea</taxon>
    </lineage>
</organism>